<keyword evidence="11" id="KW-1185">Reference proteome</keyword>
<evidence type="ECO:0000256" key="2">
    <source>
        <dbReference type="ARBA" id="ARBA00006299"/>
    </source>
</evidence>
<dbReference type="InterPro" id="IPR057282">
    <property type="entry name" value="RETREG1-3-like_RHD"/>
</dbReference>
<feature type="domain" description="RETREG1-3/ARL6IP-like N-terminal reticulon-homology" evidence="10">
    <location>
        <begin position="21"/>
        <end position="80"/>
    </location>
</feature>
<comment type="subcellular location">
    <subcellularLocation>
        <location evidence="1">Endoplasmic reticulum membrane</location>
        <topology evidence="1">Multi-pass membrane protein</topology>
    </subcellularLocation>
</comment>
<evidence type="ECO:0000256" key="6">
    <source>
        <dbReference type="ARBA" id="ARBA00022989"/>
    </source>
</evidence>
<dbReference type="PANTHER" id="PTHR28659:SF3">
    <property type="entry name" value="RETICULOPHAGY REGULATOR 1"/>
    <property type="match status" value="1"/>
</dbReference>
<dbReference type="InterPro" id="IPR043384">
    <property type="entry name" value="RETREG1/3"/>
</dbReference>
<accession>A0A6P8ES46</accession>
<evidence type="ECO:0000313" key="11">
    <source>
        <dbReference type="Proteomes" id="UP000515152"/>
    </source>
</evidence>
<comment type="similarity">
    <text evidence="2">Belongs to the RETREG family.</text>
</comment>
<dbReference type="Proteomes" id="UP000515152">
    <property type="component" value="Chromosome 25"/>
</dbReference>
<name>A0A6P8ES46_CLUHA</name>
<keyword evidence="5" id="KW-0256">Endoplasmic reticulum</keyword>
<dbReference type="GO" id="GO:0043524">
    <property type="term" value="P:negative regulation of neuron apoptotic process"/>
    <property type="evidence" value="ECO:0007669"/>
    <property type="project" value="TreeGrafter"/>
</dbReference>
<dbReference type="AlphaFoldDB" id="A0A6P8ES46"/>
<organism evidence="11 12">
    <name type="scientific">Clupea harengus</name>
    <name type="common">Atlantic herring</name>
    <dbReference type="NCBI Taxonomy" id="7950"/>
    <lineage>
        <taxon>Eukaryota</taxon>
        <taxon>Metazoa</taxon>
        <taxon>Chordata</taxon>
        <taxon>Craniata</taxon>
        <taxon>Vertebrata</taxon>
        <taxon>Euteleostomi</taxon>
        <taxon>Actinopterygii</taxon>
        <taxon>Neopterygii</taxon>
        <taxon>Teleostei</taxon>
        <taxon>Clupei</taxon>
        <taxon>Clupeiformes</taxon>
        <taxon>Clupeoidei</taxon>
        <taxon>Clupeidae</taxon>
        <taxon>Clupea</taxon>
    </lineage>
</organism>
<dbReference type="Pfam" id="PF24456">
    <property type="entry name" value="RHD_RETREG1-3"/>
    <property type="match status" value="1"/>
</dbReference>
<gene>
    <name evidence="12" type="primary">LOC116219600</name>
</gene>
<dbReference type="GeneID" id="116219600"/>
<sequence length="94" mass="10770">MAESRKELSTGSRHPSVGSPLCRISIVINWKRPLWTSSVFVVTNSVFWFVTLSPCRVFSLMCLSLALMVIIRFVRDLCRTRSKGTHLWHSMTGR</sequence>
<keyword evidence="4 9" id="KW-0812">Transmembrane</keyword>
<evidence type="ECO:0000256" key="5">
    <source>
        <dbReference type="ARBA" id="ARBA00022824"/>
    </source>
</evidence>
<keyword evidence="6 9" id="KW-1133">Transmembrane helix</keyword>
<dbReference type="KEGG" id="char:116219600"/>
<evidence type="ECO:0000256" key="8">
    <source>
        <dbReference type="ARBA" id="ARBA00023136"/>
    </source>
</evidence>
<dbReference type="GO" id="GO:0005789">
    <property type="term" value="C:endoplasmic reticulum membrane"/>
    <property type="evidence" value="ECO:0007669"/>
    <property type="project" value="UniProtKB-SubCell"/>
</dbReference>
<evidence type="ECO:0000256" key="3">
    <source>
        <dbReference type="ARBA" id="ARBA00022553"/>
    </source>
</evidence>
<keyword evidence="8 9" id="KW-0472">Membrane</keyword>
<evidence type="ECO:0000256" key="7">
    <source>
        <dbReference type="ARBA" id="ARBA00023006"/>
    </source>
</evidence>
<feature type="transmembrane region" description="Helical" evidence="9">
    <location>
        <begin position="33"/>
        <end position="51"/>
    </location>
</feature>
<keyword evidence="3" id="KW-0597">Phosphoprotein</keyword>
<protein>
    <submittedName>
        <fullName evidence="12">Reticulophagy regulator 1-like</fullName>
    </submittedName>
</protein>
<evidence type="ECO:0000256" key="9">
    <source>
        <dbReference type="SAM" id="Phobius"/>
    </source>
</evidence>
<evidence type="ECO:0000256" key="1">
    <source>
        <dbReference type="ARBA" id="ARBA00004477"/>
    </source>
</evidence>
<keyword evidence="7" id="KW-0072">Autophagy</keyword>
<evidence type="ECO:0000259" key="10">
    <source>
        <dbReference type="Pfam" id="PF24456"/>
    </source>
</evidence>
<evidence type="ECO:0000313" key="12">
    <source>
        <dbReference type="RefSeq" id="XP_031418993.1"/>
    </source>
</evidence>
<reference evidence="12" key="1">
    <citation type="submission" date="2025-08" db="UniProtKB">
        <authorList>
            <consortium name="RefSeq"/>
        </authorList>
    </citation>
    <scope>IDENTIFICATION</scope>
</reference>
<evidence type="ECO:0000256" key="4">
    <source>
        <dbReference type="ARBA" id="ARBA00022692"/>
    </source>
</evidence>
<dbReference type="GO" id="GO:0061709">
    <property type="term" value="P:reticulophagy"/>
    <property type="evidence" value="ECO:0007669"/>
    <property type="project" value="InterPro"/>
</dbReference>
<dbReference type="PANTHER" id="PTHR28659">
    <property type="entry name" value="RETICULON-LIKE PROTEIN"/>
    <property type="match status" value="1"/>
</dbReference>
<proteinExistence type="inferred from homology"/>
<dbReference type="OrthoDB" id="9629415at2759"/>
<feature type="transmembrane region" description="Helical" evidence="9">
    <location>
        <begin position="57"/>
        <end position="74"/>
    </location>
</feature>
<dbReference type="RefSeq" id="XP_031418993.1">
    <property type="nucleotide sequence ID" value="XM_031563133.2"/>
</dbReference>